<accession>A0ABS7ASU6</accession>
<dbReference type="Pfam" id="PF01408">
    <property type="entry name" value="GFO_IDH_MocA"/>
    <property type="match status" value="1"/>
</dbReference>
<comment type="caution">
    <text evidence="3">The sequence shown here is derived from an EMBL/GenBank/DDBJ whole genome shotgun (WGS) entry which is preliminary data.</text>
</comment>
<protein>
    <submittedName>
        <fullName evidence="3">Gfo/Idh/MocA family oxidoreductase</fullName>
    </submittedName>
</protein>
<keyword evidence="4" id="KW-1185">Reference proteome</keyword>
<dbReference type="InterPro" id="IPR036291">
    <property type="entry name" value="NAD(P)-bd_dom_sf"/>
</dbReference>
<dbReference type="SUPFAM" id="SSF55347">
    <property type="entry name" value="Glyceraldehyde-3-phosphate dehydrogenase-like, C-terminal domain"/>
    <property type="match status" value="1"/>
</dbReference>
<dbReference type="RefSeq" id="WP_219781212.1">
    <property type="nucleotide sequence ID" value="NZ_JAHXPT010000018.1"/>
</dbReference>
<evidence type="ECO:0000259" key="1">
    <source>
        <dbReference type="Pfam" id="PF01408"/>
    </source>
</evidence>
<dbReference type="Gene3D" id="3.30.360.10">
    <property type="entry name" value="Dihydrodipicolinate Reductase, domain 2"/>
    <property type="match status" value="1"/>
</dbReference>
<dbReference type="Pfam" id="PF21378">
    <property type="entry name" value="YceM-like_C"/>
    <property type="match status" value="1"/>
</dbReference>
<proteinExistence type="predicted"/>
<dbReference type="InterPro" id="IPR000683">
    <property type="entry name" value="Gfo/Idh/MocA-like_OxRdtase_N"/>
</dbReference>
<sequence>MRIGIIGIGKICKKAYLPFITSKEKIELVLCTRNTSTINEISKKYRIKECVTNIDDLIKSNVCGVFVHSSTESHYEICKKLLENKINVYVDKPISYCYEEGVELYNIAKRNNVLLMVGFNRRFSPRIKELKELGTASIIIMEKNRFKGPEEKRFFVFDDFIHVVDTIRFLMNGEVDHITVDYKKQGEKVSSVLVKLSNKNTTSIAIMNRENGINEETLEYMTISKKVVLRELASKKSFEGNKTSMEEFGAWETTLYKKGFEGIIDEFLNCIKNNNKPSITIEDALETHKLCEEIVQKIN</sequence>
<dbReference type="InterPro" id="IPR051317">
    <property type="entry name" value="Gfo/Idh/MocA_oxidoreduct"/>
</dbReference>
<reference evidence="3 4" key="1">
    <citation type="submission" date="2021-07" db="EMBL/GenBank/DDBJ databases">
        <title>Clostridium weizhouense sp. nov., an anaerobic bacterium isolated from activated sludge of Petroleum wastewater.</title>
        <authorList>
            <person name="Li Q."/>
        </authorList>
    </citation>
    <scope>NUCLEOTIDE SEQUENCE [LARGE SCALE GENOMIC DNA]</scope>
    <source>
        <strain evidence="3 4">YB-6</strain>
    </source>
</reference>
<dbReference type="PANTHER" id="PTHR43708:SF4">
    <property type="entry name" value="OXIDOREDUCTASE YCEM-RELATED"/>
    <property type="match status" value="1"/>
</dbReference>
<evidence type="ECO:0000313" key="3">
    <source>
        <dbReference type="EMBL" id="MBW6411745.1"/>
    </source>
</evidence>
<evidence type="ECO:0000259" key="2">
    <source>
        <dbReference type="Pfam" id="PF21378"/>
    </source>
</evidence>
<gene>
    <name evidence="3" type="ORF">KYD98_16815</name>
</gene>
<dbReference type="Proteomes" id="UP001519921">
    <property type="component" value="Unassembled WGS sequence"/>
</dbReference>
<dbReference type="EMBL" id="JAHXPT010000018">
    <property type="protein sequence ID" value="MBW6411745.1"/>
    <property type="molecule type" value="Genomic_DNA"/>
</dbReference>
<dbReference type="InterPro" id="IPR048477">
    <property type="entry name" value="YceM-like_C"/>
</dbReference>
<feature type="domain" description="YceM-like C-terminal" evidence="2">
    <location>
        <begin position="130"/>
        <end position="230"/>
    </location>
</feature>
<dbReference type="PANTHER" id="PTHR43708">
    <property type="entry name" value="CONSERVED EXPRESSED OXIDOREDUCTASE (EUROFUNG)"/>
    <property type="match status" value="1"/>
</dbReference>
<feature type="domain" description="Gfo/Idh/MocA-like oxidoreductase N-terminal" evidence="1">
    <location>
        <begin position="1"/>
        <end position="119"/>
    </location>
</feature>
<name>A0ABS7ASU6_9CLOT</name>
<dbReference type="SUPFAM" id="SSF51735">
    <property type="entry name" value="NAD(P)-binding Rossmann-fold domains"/>
    <property type="match status" value="1"/>
</dbReference>
<evidence type="ECO:0000313" key="4">
    <source>
        <dbReference type="Proteomes" id="UP001519921"/>
    </source>
</evidence>
<dbReference type="Gene3D" id="3.40.50.720">
    <property type="entry name" value="NAD(P)-binding Rossmann-like Domain"/>
    <property type="match status" value="1"/>
</dbReference>
<organism evidence="3 4">
    <name type="scientific">Clostridium weizhouense</name>
    <dbReference type="NCBI Taxonomy" id="2859781"/>
    <lineage>
        <taxon>Bacteria</taxon>
        <taxon>Bacillati</taxon>
        <taxon>Bacillota</taxon>
        <taxon>Clostridia</taxon>
        <taxon>Eubacteriales</taxon>
        <taxon>Clostridiaceae</taxon>
        <taxon>Clostridium</taxon>
    </lineage>
</organism>